<sequence>MQHSNHQHNQIFQRDRQVQAMEQWFY</sequence>
<reference evidence="1" key="1">
    <citation type="submission" date="2014-11" db="EMBL/GenBank/DDBJ databases">
        <authorList>
            <person name="Amaro Gonzalez C."/>
        </authorList>
    </citation>
    <scope>NUCLEOTIDE SEQUENCE</scope>
</reference>
<dbReference type="AlphaFoldDB" id="A0A0E9XRY6"/>
<reference evidence="1" key="2">
    <citation type="journal article" date="2015" name="Fish Shellfish Immunol.">
        <title>Early steps in the European eel (Anguilla anguilla)-Vibrio vulnificus interaction in the gills: Role of the RtxA13 toxin.</title>
        <authorList>
            <person name="Callol A."/>
            <person name="Pajuelo D."/>
            <person name="Ebbesson L."/>
            <person name="Teles M."/>
            <person name="MacKenzie S."/>
            <person name="Amaro C."/>
        </authorList>
    </citation>
    <scope>NUCLEOTIDE SEQUENCE</scope>
</reference>
<dbReference type="EMBL" id="GBXM01003075">
    <property type="protein sequence ID" value="JAI05503.1"/>
    <property type="molecule type" value="Transcribed_RNA"/>
</dbReference>
<proteinExistence type="predicted"/>
<accession>A0A0E9XRY6</accession>
<organism evidence="1">
    <name type="scientific">Anguilla anguilla</name>
    <name type="common">European freshwater eel</name>
    <name type="synonym">Muraena anguilla</name>
    <dbReference type="NCBI Taxonomy" id="7936"/>
    <lineage>
        <taxon>Eukaryota</taxon>
        <taxon>Metazoa</taxon>
        <taxon>Chordata</taxon>
        <taxon>Craniata</taxon>
        <taxon>Vertebrata</taxon>
        <taxon>Euteleostomi</taxon>
        <taxon>Actinopterygii</taxon>
        <taxon>Neopterygii</taxon>
        <taxon>Teleostei</taxon>
        <taxon>Anguilliformes</taxon>
        <taxon>Anguillidae</taxon>
        <taxon>Anguilla</taxon>
    </lineage>
</organism>
<protein>
    <submittedName>
        <fullName evidence="1">Uncharacterized protein</fullName>
    </submittedName>
</protein>
<evidence type="ECO:0000313" key="1">
    <source>
        <dbReference type="EMBL" id="JAI05503.1"/>
    </source>
</evidence>
<name>A0A0E9XRY6_ANGAN</name>